<organism evidence="5 6">
    <name type="scientific">Acrocarpospora macrocephala</name>
    <dbReference type="NCBI Taxonomy" id="150177"/>
    <lineage>
        <taxon>Bacteria</taxon>
        <taxon>Bacillati</taxon>
        <taxon>Actinomycetota</taxon>
        <taxon>Actinomycetes</taxon>
        <taxon>Streptosporangiales</taxon>
        <taxon>Streptosporangiaceae</taxon>
        <taxon>Acrocarpospora</taxon>
    </lineage>
</organism>
<evidence type="ECO:0000313" key="6">
    <source>
        <dbReference type="Proteomes" id="UP000331127"/>
    </source>
</evidence>
<dbReference type="InterPro" id="IPR011711">
    <property type="entry name" value="GntR_C"/>
</dbReference>
<dbReference type="InterPro" id="IPR036390">
    <property type="entry name" value="WH_DNA-bd_sf"/>
</dbReference>
<dbReference type="Proteomes" id="UP000331127">
    <property type="component" value="Unassembled WGS sequence"/>
</dbReference>
<dbReference type="InterPro" id="IPR000524">
    <property type="entry name" value="Tscrpt_reg_HTH_GntR"/>
</dbReference>
<gene>
    <name evidence="5" type="ORF">Amac_019160</name>
</gene>
<evidence type="ECO:0000256" key="3">
    <source>
        <dbReference type="ARBA" id="ARBA00023163"/>
    </source>
</evidence>
<evidence type="ECO:0000256" key="1">
    <source>
        <dbReference type="ARBA" id="ARBA00023015"/>
    </source>
</evidence>
<dbReference type="InterPro" id="IPR036388">
    <property type="entry name" value="WH-like_DNA-bd_sf"/>
</dbReference>
<dbReference type="GO" id="GO:0003677">
    <property type="term" value="F:DNA binding"/>
    <property type="evidence" value="ECO:0007669"/>
    <property type="project" value="UniProtKB-KW"/>
</dbReference>
<evidence type="ECO:0000313" key="5">
    <source>
        <dbReference type="EMBL" id="GES08320.1"/>
    </source>
</evidence>
<reference evidence="5 6" key="1">
    <citation type="submission" date="2019-10" db="EMBL/GenBank/DDBJ databases">
        <title>Whole genome shotgun sequence of Acrocarpospora macrocephala NBRC 16266.</title>
        <authorList>
            <person name="Ichikawa N."/>
            <person name="Kimura A."/>
            <person name="Kitahashi Y."/>
            <person name="Komaki H."/>
            <person name="Oguchi A."/>
        </authorList>
    </citation>
    <scope>NUCLEOTIDE SEQUENCE [LARGE SCALE GENOMIC DNA]</scope>
    <source>
        <strain evidence="5 6">NBRC 16266</strain>
    </source>
</reference>
<dbReference type="PANTHER" id="PTHR43537">
    <property type="entry name" value="TRANSCRIPTIONAL REGULATOR, GNTR FAMILY"/>
    <property type="match status" value="1"/>
</dbReference>
<keyword evidence="6" id="KW-1185">Reference proteome</keyword>
<keyword evidence="2" id="KW-0238">DNA-binding</keyword>
<name>A0A5M3WIZ3_9ACTN</name>
<dbReference type="Pfam" id="PF00392">
    <property type="entry name" value="GntR"/>
    <property type="match status" value="1"/>
</dbReference>
<dbReference type="PROSITE" id="PS50949">
    <property type="entry name" value="HTH_GNTR"/>
    <property type="match status" value="1"/>
</dbReference>
<protein>
    <submittedName>
        <fullName evidence="5">GntR family transcriptional regulator</fullName>
    </submittedName>
</protein>
<dbReference type="RefSeq" id="WP_218040967.1">
    <property type="nucleotide sequence ID" value="NZ_BAAAHL010000038.1"/>
</dbReference>
<dbReference type="CDD" id="cd07377">
    <property type="entry name" value="WHTH_GntR"/>
    <property type="match status" value="1"/>
</dbReference>
<dbReference type="GO" id="GO:0003700">
    <property type="term" value="F:DNA-binding transcription factor activity"/>
    <property type="evidence" value="ECO:0007669"/>
    <property type="project" value="InterPro"/>
</dbReference>
<dbReference type="SMART" id="SM00895">
    <property type="entry name" value="FCD"/>
    <property type="match status" value="1"/>
</dbReference>
<comment type="caution">
    <text evidence="5">The sequence shown here is derived from an EMBL/GenBank/DDBJ whole genome shotgun (WGS) entry which is preliminary data.</text>
</comment>
<accession>A0A5M3WIZ3</accession>
<dbReference type="Pfam" id="PF07729">
    <property type="entry name" value="FCD"/>
    <property type="match status" value="1"/>
</dbReference>
<evidence type="ECO:0000259" key="4">
    <source>
        <dbReference type="PROSITE" id="PS50949"/>
    </source>
</evidence>
<proteinExistence type="predicted"/>
<dbReference type="AlphaFoldDB" id="A0A5M3WIZ3"/>
<dbReference type="PANTHER" id="PTHR43537:SF24">
    <property type="entry name" value="GLUCONATE OPERON TRANSCRIPTIONAL REPRESSOR"/>
    <property type="match status" value="1"/>
</dbReference>
<dbReference type="Gene3D" id="1.10.10.10">
    <property type="entry name" value="Winged helix-like DNA-binding domain superfamily/Winged helix DNA-binding domain"/>
    <property type="match status" value="1"/>
</dbReference>
<keyword evidence="3" id="KW-0804">Transcription</keyword>
<keyword evidence="1" id="KW-0805">Transcription regulation</keyword>
<evidence type="ECO:0000256" key="2">
    <source>
        <dbReference type="ARBA" id="ARBA00023125"/>
    </source>
</evidence>
<dbReference type="EMBL" id="BLAE01000010">
    <property type="protein sequence ID" value="GES08320.1"/>
    <property type="molecule type" value="Genomic_DNA"/>
</dbReference>
<dbReference type="SUPFAM" id="SSF48008">
    <property type="entry name" value="GntR ligand-binding domain-like"/>
    <property type="match status" value="1"/>
</dbReference>
<feature type="domain" description="HTH gntR-type" evidence="4">
    <location>
        <begin position="37"/>
        <end position="104"/>
    </location>
</feature>
<dbReference type="InterPro" id="IPR008920">
    <property type="entry name" value="TF_FadR/GntR_C"/>
</dbReference>
<dbReference type="SMART" id="SM00345">
    <property type="entry name" value="HTH_GNTR"/>
    <property type="match status" value="1"/>
</dbReference>
<dbReference type="SUPFAM" id="SSF46785">
    <property type="entry name" value="Winged helix' DNA-binding domain"/>
    <property type="match status" value="1"/>
</dbReference>
<dbReference type="Gene3D" id="1.20.120.530">
    <property type="entry name" value="GntR ligand-binding domain-like"/>
    <property type="match status" value="1"/>
</dbReference>
<sequence>MTTESDPSYLSTDRADDSTWPLIAESVRQYLHQSKRGSTTDAVTDALREAILDGVISPSTWLREEDLANALAVSRTPVRESLRRLADEHLVSRIANRGSVVQPMTIDDVFSIYLIRSALEGLAVFTVTSRPPDGLLDRLLQIQRSAAKCAESGDTVEGNKLNLEFHRVIRRATANAYLVRFLDQVENMVRRSGVSTYADPDRVRKNLEEHQAIIEAIASGEPDLAQDAVTEHMRKAREARIKALMVPSPRPRRPVRGGDSHHD</sequence>